<accession>A0A8J5EPM8</accession>
<dbReference type="EMBL" id="JACMSC010000022">
    <property type="protein sequence ID" value="KAG6469201.1"/>
    <property type="molecule type" value="Genomic_DNA"/>
</dbReference>
<feature type="compositionally biased region" description="Low complexity" evidence="1">
    <location>
        <begin position="68"/>
        <end position="101"/>
    </location>
</feature>
<evidence type="ECO:0000256" key="1">
    <source>
        <dbReference type="SAM" id="MobiDB-lite"/>
    </source>
</evidence>
<proteinExistence type="predicted"/>
<organism evidence="2 3">
    <name type="scientific">Zingiber officinale</name>
    <name type="common">Ginger</name>
    <name type="synonym">Amomum zingiber</name>
    <dbReference type="NCBI Taxonomy" id="94328"/>
    <lineage>
        <taxon>Eukaryota</taxon>
        <taxon>Viridiplantae</taxon>
        <taxon>Streptophyta</taxon>
        <taxon>Embryophyta</taxon>
        <taxon>Tracheophyta</taxon>
        <taxon>Spermatophyta</taxon>
        <taxon>Magnoliopsida</taxon>
        <taxon>Liliopsida</taxon>
        <taxon>Zingiberales</taxon>
        <taxon>Zingiberaceae</taxon>
        <taxon>Zingiber</taxon>
    </lineage>
</organism>
<sequence length="150" mass="16677">MASEKRISVLSRLRRAIANVKFLLSFDATRWIISSLKRSSSPAAELSFHTRPSLLDCSDDYYDSRSSFALSRTSSSLMSSPDPATEMTRSASDASSSSSPDGGSGEDINLRADRFIEGFYRQLQMERQVSLELRYLRGDSGKSLERTTSD</sequence>
<evidence type="ECO:0000313" key="2">
    <source>
        <dbReference type="EMBL" id="KAG6469201.1"/>
    </source>
</evidence>
<keyword evidence="3" id="KW-1185">Reference proteome</keyword>
<dbReference type="Pfam" id="PF05553">
    <property type="entry name" value="DUF761"/>
    <property type="match status" value="1"/>
</dbReference>
<dbReference type="Proteomes" id="UP000734854">
    <property type="component" value="Unassembled WGS sequence"/>
</dbReference>
<feature type="region of interest" description="Disordered" evidence="1">
    <location>
        <begin position="68"/>
        <end position="108"/>
    </location>
</feature>
<reference evidence="2 3" key="1">
    <citation type="submission" date="2020-08" db="EMBL/GenBank/DDBJ databases">
        <title>Plant Genome Project.</title>
        <authorList>
            <person name="Zhang R.-G."/>
        </authorList>
    </citation>
    <scope>NUCLEOTIDE SEQUENCE [LARGE SCALE GENOMIC DNA]</scope>
    <source>
        <tissue evidence="2">Rhizome</tissue>
    </source>
</reference>
<dbReference type="InterPro" id="IPR008480">
    <property type="entry name" value="DUF761_pln"/>
</dbReference>
<protein>
    <submittedName>
        <fullName evidence="2">Uncharacterized protein</fullName>
    </submittedName>
</protein>
<name>A0A8J5EPM8_ZINOF</name>
<comment type="caution">
    <text evidence="2">The sequence shown here is derived from an EMBL/GenBank/DDBJ whole genome shotgun (WGS) entry which is preliminary data.</text>
</comment>
<gene>
    <name evidence="2" type="ORF">ZIOFF_073906</name>
</gene>
<dbReference type="AlphaFoldDB" id="A0A8J5EPM8"/>
<dbReference type="OrthoDB" id="1682876at2759"/>
<evidence type="ECO:0000313" key="3">
    <source>
        <dbReference type="Proteomes" id="UP000734854"/>
    </source>
</evidence>